<dbReference type="Pfam" id="PF03537">
    <property type="entry name" value="Glyco_hydro_114"/>
    <property type="match status" value="1"/>
</dbReference>
<dbReference type="GO" id="GO:0005975">
    <property type="term" value="P:carbohydrate metabolic process"/>
    <property type="evidence" value="ECO:0007669"/>
    <property type="project" value="InterPro"/>
</dbReference>
<dbReference type="OrthoDB" id="7292394at2"/>
<dbReference type="InterPro" id="IPR016925">
    <property type="entry name" value="UCP029570"/>
</dbReference>
<dbReference type="PANTHER" id="PTHR35882">
    <property type="entry name" value="PELA"/>
    <property type="match status" value="1"/>
</dbReference>
<dbReference type="EMBL" id="CP001229">
    <property type="protein sequence ID" value="ACN98302.1"/>
    <property type="molecule type" value="Genomic_DNA"/>
</dbReference>
<dbReference type="InterPro" id="IPR013785">
    <property type="entry name" value="Aldolase_TIM"/>
</dbReference>
<feature type="domain" description="Glycoside-hydrolase family GH114 TIM-barrel" evidence="1">
    <location>
        <begin position="64"/>
        <end position="268"/>
    </location>
</feature>
<dbReference type="PANTHER" id="PTHR35882:SF2">
    <property type="entry name" value="PELA"/>
    <property type="match status" value="1"/>
</dbReference>
<dbReference type="RefSeq" id="WP_012673627.1">
    <property type="nucleotide sequence ID" value="NC_012438.1"/>
</dbReference>
<reference evidence="2 3" key="1">
    <citation type="journal article" date="2009" name="J. Bacteriol.">
        <title>Complete and draft genome sequences of six members of the Aquificales.</title>
        <authorList>
            <person name="Reysenbach A.L."/>
            <person name="Hamamura N."/>
            <person name="Podar M."/>
            <person name="Griffiths E."/>
            <person name="Ferreira S."/>
            <person name="Hochstein R."/>
            <person name="Heidelberg J."/>
            <person name="Johnson J."/>
            <person name="Mead D."/>
            <person name="Pohorille A."/>
            <person name="Sarmiento M."/>
            <person name="Schweighofer K."/>
            <person name="Seshadri R."/>
            <person name="Voytek M.A."/>
        </authorList>
    </citation>
    <scope>NUCLEOTIDE SEQUENCE [LARGE SCALE GENOMIC DNA]</scope>
    <source>
        <strain evidence="3">Az-Fu1 / DSM 15241 / OCM 825</strain>
    </source>
</reference>
<dbReference type="SUPFAM" id="SSF88713">
    <property type="entry name" value="Glycoside hydrolase/deacetylase"/>
    <property type="match status" value="1"/>
</dbReference>
<dbReference type="AlphaFoldDB" id="C1DUV2"/>
<gene>
    <name evidence="2" type="ordered locus">SULAZ_0916</name>
</gene>
<dbReference type="STRING" id="204536.SULAZ_0916"/>
<sequence>MRFIIGLLCLFSFYMGLFSKSYGKDIAVGFIYREPPEEAFYLYDWLVVDPDNFSWEKFDEKFYIKNRKAKLIAYVSLGEIEPYRSYYKEIKKDWILGENKAWKTYIADIRNKEYQKFLIEKVIKNLDRFDGIFFDTLDSYQQVLKPQEFKSYEDSMIDFLKEIRKKYSNKTILVNRGFEIADKVVGIVDGFVAESLFYGIDVKSMKYKKMSKEDTQWLLDKLSQIKNLGFIVIVIDYVDPKNKKLAKEVAQKIYQLGFIPYVADKNLQTVGTSIYQLIPRKVLMFYDSKENDVAYSTIHRLYQLYVEYLGYIPVLQDIQKGLPARFLADEYAGVLIRLSKVENEKRFIDWVKKQIDDGIKVFFLDYFPVSEDLLSLLGINYYGIKSTFDKADILEKRYNYFEIEPDFDSIPLVNVKEGNPVLTIKVNSKAFVPFAITKWGGYALEGSFLRIFGKNELFVFDPVKVFRDIFNPDFPALDITTENGRRILTAHIDGDAFFGVADFEPSKTVGEIIRDKIIKKYNIPHTVSIIEGEISPEGLYSEKSKRLEEVARSIFKLDNVEIASHSFSHPFEWRKIEELSRNKNNTEGYSLPIKGYTFSLEREIIGSVNYINEKLAPKDKKVKVFLWTGDCVPSEEAIKLTYKLGIYNTNGGDTVIDSKNPFFSYIGPMGLNRDEYFQIYAPIQNENIYTDLWKDYYGYINVISAYKLTDKPYRFKPIFIYYHFYSGQKLLSLKALDEVYSYALSQEVNPMFLSEYDQRVLEFRNTAICRDIRDDSIIIRGEGNLRTVRLDKDVKVDIFNSKGVVGFKKINDSTYIHLDNSGDYKLSYSDTLPNFYLIDSNGQIEDFKVEADKVKIRLKSYLPLEFRIFNRNCKVSIEPKNYSLESGAKHIHEYRFKREKEAYVEAYCN</sequence>
<dbReference type="InterPro" id="IPR004352">
    <property type="entry name" value="GH114_TIM-barrel"/>
</dbReference>
<organism evidence="2 3">
    <name type="scientific">Sulfurihydrogenibium azorense (strain DSM 15241 / OCM 825 / Az-Fu1)</name>
    <dbReference type="NCBI Taxonomy" id="204536"/>
    <lineage>
        <taxon>Bacteria</taxon>
        <taxon>Pseudomonadati</taxon>
        <taxon>Aquificota</taxon>
        <taxon>Aquificia</taxon>
        <taxon>Aquificales</taxon>
        <taxon>Hydrogenothermaceae</taxon>
        <taxon>Sulfurihydrogenibium</taxon>
    </lineage>
</organism>
<evidence type="ECO:0000313" key="3">
    <source>
        <dbReference type="Proteomes" id="UP000001369"/>
    </source>
</evidence>
<dbReference type="CDD" id="cd10922">
    <property type="entry name" value="CE4_PelA_like_C"/>
    <property type="match status" value="1"/>
</dbReference>
<protein>
    <submittedName>
        <fullName evidence="2">Polysaccharide deacetylase</fullName>
    </submittedName>
</protein>
<dbReference type="InterPro" id="IPR011330">
    <property type="entry name" value="Glyco_hydro/deAcase_b/a-brl"/>
</dbReference>
<dbReference type="Gene3D" id="3.20.20.70">
    <property type="entry name" value="Aldolase class I"/>
    <property type="match status" value="1"/>
</dbReference>
<evidence type="ECO:0000313" key="2">
    <source>
        <dbReference type="EMBL" id="ACN98302.1"/>
    </source>
</evidence>
<dbReference type="PRINTS" id="PR01545">
    <property type="entry name" value="THEMAYE10DUF"/>
</dbReference>
<dbReference type="PIRSF" id="PIRSF029570">
    <property type="entry name" value="UCP029570"/>
    <property type="match status" value="1"/>
</dbReference>
<dbReference type="SUPFAM" id="SSF51445">
    <property type="entry name" value="(Trans)glycosidases"/>
    <property type="match status" value="1"/>
</dbReference>
<evidence type="ECO:0000259" key="1">
    <source>
        <dbReference type="Pfam" id="PF03537"/>
    </source>
</evidence>
<proteinExistence type="predicted"/>
<dbReference type="Proteomes" id="UP000001369">
    <property type="component" value="Chromosome"/>
</dbReference>
<dbReference type="eggNOG" id="COG3868">
    <property type="taxonomic scope" value="Bacteria"/>
</dbReference>
<keyword evidence="3" id="KW-1185">Reference proteome</keyword>
<dbReference type="InterPro" id="IPR016062">
    <property type="entry name" value="TM1410-rel"/>
</dbReference>
<accession>C1DUV2</accession>
<dbReference type="eggNOG" id="COG3095">
    <property type="taxonomic scope" value="Bacteria"/>
</dbReference>
<dbReference type="InterPro" id="IPR017853">
    <property type="entry name" value="GH"/>
</dbReference>
<name>C1DUV2_SULAA</name>
<dbReference type="KEGG" id="saf:SULAZ_0916"/>
<dbReference type="HOGENOM" id="CLU_014516_0_0_0"/>